<comment type="subcellular location">
    <subcellularLocation>
        <location evidence="9">Cell membrane</location>
        <topology evidence="9">Multi-pass membrane protein</topology>
    </subcellularLocation>
</comment>
<evidence type="ECO:0000313" key="12">
    <source>
        <dbReference type="EMBL" id="SJM72167.1"/>
    </source>
</evidence>
<dbReference type="NCBIfam" id="NF011366">
    <property type="entry name" value="PRK14785.1"/>
    <property type="match status" value="1"/>
</dbReference>
<feature type="transmembrane region" description="Helical" evidence="9">
    <location>
        <begin position="174"/>
        <end position="200"/>
    </location>
</feature>
<dbReference type="UniPathway" id="UPA00665"/>
<evidence type="ECO:0000313" key="13">
    <source>
        <dbReference type="Proteomes" id="UP000188357"/>
    </source>
</evidence>
<dbReference type="EC" id="3.4.23.36" evidence="9"/>
<sequence length="210" mass="23292">MPNTAGNNPGNNLNNGSNNLADKTVAPAYATASPSLTKRPKLTPNRQQALLWYVLSLVVIGLDQWTKWLAELKLNFHEPVAVIEPILNWTLAYNYGAAFSFLADQGGWQKWFFAGLSLAMSLFLVWYLTRAPRQAKLLNVGLALILGGAIGNLIDRVRIGKVIDFIHVHYADVWHYPIFNVADIAICVGVAIVVIDMLFLEGKRNAKYQA</sequence>
<evidence type="ECO:0000256" key="5">
    <source>
        <dbReference type="ARBA" id="ARBA00022750"/>
    </source>
</evidence>
<gene>
    <name evidence="12" type="primary">lspA_1</name>
    <name evidence="9" type="synonym">lspA</name>
    <name evidence="12" type="ORF">A1232T_01587</name>
</gene>
<dbReference type="OrthoDB" id="9810259at2"/>
<dbReference type="RefSeq" id="WP_077451314.1">
    <property type="nucleotide sequence ID" value="NZ_FUGE01000154.1"/>
</dbReference>
<accession>A0A1R4GVD3</accession>
<keyword evidence="6 9" id="KW-0378">Hydrolase</keyword>
<reference evidence="12 13" key="1">
    <citation type="submission" date="2017-02" db="EMBL/GenBank/DDBJ databases">
        <authorList>
            <person name="Peterson S.W."/>
        </authorList>
    </citation>
    <scope>NUCLEOTIDE SEQUENCE [LARGE SCALE GENOMIC DNA]</scope>
    <source>
        <strain evidence="12">Psychrobacter_piechaudii</strain>
    </source>
</reference>
<feature type="transmembrane region" description="Helical" evidence="9">
    <location>
        <begin position="111"/>
        <end position="129"/>
    </location>
</feature>
<comment type="catalytic activity">
    <reaction evidence="9 10">
        <text>Release of signal peptides from bacterial membrane prolipoproteins. Hydrolyzes -Xaa-Yaa-Zaa-|-(S,diacylglyceryl)Cys-, in which Xaa is hydrophobic (preferably Leu), and Yaa (Ala or Ser) and Zaa (Gly or Ala) have small, neutral side chains.</text>
        <dbReference type="EC" id="3.4.23.36"/>
    </reaction>
</comment>
<keyword evidence="4 9" id="KW-0812">Transmembrane</keyword>
<keyword evidence="12" id="KW-0449">Lipoprotein</keyword>
<dbReference type="AlphaFoldDB" id="A0A1R4GVD3"/>
<dbReference type="GO" id="GO:0006508">
    <property type="term" value="P:proteolysis"/>
    <property type="evidence" value="ECO:0007669"/>
    <property type="project" value="UniProtKB-KW"/>
</dbReference>
<feature type="transmembrane region" description="Helical" evidence="9">
    <location>
        <begin position="49"/>
        <end position="66"/>
    </location>
</feature>
<proteinExistence type="inferred from homology"/>
<evidence type="ECO:0000256" key="2">
    <source>
        <dbReference type="ARBA" id="ARBA00022475"/>
    </source>
</evidence>
<evidence type="ECO:0000256" key="4">
    <source>
        <dbReference type="ARBA" id="ARBA00022692"/>
    </source>
</evidence>
<dbReference type="PROSITE" id="PS00855">
    <property type="entry name" value="SPASE_II"/>
    <property type="match status" value="1"/>
</dbReference>
<dbReference type="InterPro" id="IPR001872">
    <property type="entry name" value="Peptidase_A8"/>
</dbReference>
<comment type="function">
    <text evidence="9 10">This protein specifically catalyzes the removal of signal peptides from prolipoproteins.</text>
</comment>
<dbReference type="HAMAP" id="MF_00161">
    <property type="entry name" value="LspA"/>
    <property type="match status" value="1"/>
</dbReference>
<feature type="transmembrane region" description="Helical" evidence="9">
    <location>
        <begin position="136"/>
        <end position="154"/>
    </location>
</feature>
<keyword evidence="13" id="KW-1185">Reference proteome</keyword>
<evidence type="ECO:0000256" key="11">
    <source>
        <dbReference type="RuleBase" id="RU004181"/>
    </source>
</evidence>
<comment type="similarity">
    <text evidence="1 9 11">Belongs to the peptidase A8 family.</text>
</comment>
<evidence type="ECO:0000256" key="9">
    <source>
        <dbReference type="HAMAP-Rule" id="MF_00161"/>
    </source>
</evidence>
<feature type="active site" evidence="9">
    <location>
        <position position="183"/>
    </location>
</feature>
<evidence type="ECO:0000256" key="3">
    <source>
        <dbReference type="ARBA" id="ARBA00022670"/>
    </source>
</evidence>
<evidence type="ECO:0000256" key="6">
    <source>
        <dbReference type="ARBA" id="ARBA00022801"/>
    </source>
</evidence>
<dbReference type="PANTHER" id="PTHR33695">
    <property type="entry name" value="LIPOPROTEIN SIGNAL PEPTIDASE"/>
    <property type="match status" value="1"/>
</dbReference>
<protein>
    <recommendedName>
        <fullName evidence="9">Lipoprotein signal peptidase</fullName>
        <ecNumber evidence="9">3.4.23.36</ecNumber>
    </recommendedName>
    <alternativeName>
        <fullName evidence="9">Prolipoprotein signal peptidase</fullName>
    </alternativeName>
    <alternativeName>
        <fullName evidence="9">Signal peptidase II</fullName>
        <shortName evidence="9">SPase II</shortName>
    </alternativeName>
</protein>
<dbReference type="STRING" id="1945521.A1232T_01587"/>
<dbReference type="PANTHER" id="PTHR33695:SF1">
    <property type="entry name" value="LIPOPROTEIN SIGNAL PEPTIDASE"/>
    <property type="match status" value="1"/>
</dbReference>
<name>A0A1R4GVD3_9GAMM</name>
<dbReference type="NCBIfam" id="TIGR00077">
    <property type="entry name" value="lspA"/>
    <property type="match status" value="1"/>
</dbReference>
<dbReference type="GO" id="GO:0005886">
    <property type="term" value="C:plasma membrane"/>
    <property type="evidence" value="ECO:0007669"/>
    <property type="project" value="UniProtKB-SubCell"/>
</dbReference>
<dbReference type="Proteomes" id="UP000188357">
    <property type="component" value="Unassembled WGS sequence"/>
</dbReference>
<comment type="pathway">
    <text evidence="9">Protein modification; lipoprotein biosynthesis (signal peptide cleavage).</text>
</comment>
<dbReference type="GO" id="GO:0004190">
    <property type="term" value="F:aspartic-type endopeptidase activity"/>
    <property type="evidence" value="ECO:0007669"/>
    <property type="project" value="UniProtKB-UniRule"/>
</dbReference>
<keyword evidence="3 9" id="KW-0645">Protease</keyword>
<dbReference type="Pfam" id="PF01252">
    <property type="entry name" value="Peptidase_A8"/>
    <property type="match status" value="1"/>
</dbReference>
<evidence type="ECO:0000256" key="10">
    <source>
        <dbReference type="RuleBase" id="RU000594"/>
    </source>
</evidence>
<keyword evidence="8 9" id="KW-0472">Membrane</keyword>
<keyword evidence="5 9" id="KW-0064">Aspartyl protease</keyword>
<evidence type="ECO:0000256" key="1">
    <source>
        <dbReference type="ARBA" id="ARBA00006139"/>
    </source>
</evidence>
<evidence type="ECO:0000256" key="7">
    <source>
        <dbReference type="ARBA" id="ARBA00022989"/>
    </source>
</evidence>
<evidence type="ECO:0000256" key="8">
    <source>
        <dbReference type="ARBA" id="ARBA00023136"/>
    </source>
</evidence>
<dbReference type="PRINTS" id="PR00781">
    <property type="entry name" value="LIPOSIGPTASE"/>
</dbReference>
<dbReference type="EMBL" id="FUGE01000154">
    <property type="protein sequence ID" value="SJM72167.1"/>
    <property type="molecule type" value="Genomic_DNA"/>
</dbReference>
<organism evidence="12 13">
    <name type="scientific">Psychrobacter piechaudii</name>
    <dbReference type="NCBI Taxonomy" id="1945521"/>
    <lineage>
        <taxon>Bacteria</taxon>
        <taxon>Pseudomonadati</taxon>
        <taxon>Pseudomonadota</taxon>
        <taxon>Gammaproteobacteria</taxon>
        <taxon>Moraxellales</taxon>
        <taxon>Moraxellaceae</taxon>
        <taxon>Psychrobacter</taxon>
    </lineage>
</organism>
<keyword evidence="7 9" id="KW-1133">Transmembrane helix</keyword>
<keyword evidence="2 9" id="KW-1003">Cell membrane</keyword>
<feature type="active site" evidence="9">
    <location>
        <position position="164"/>
    </location>
</feature>